<dbReference type="Proteomes" id="UP000887577">
    <property type="component" value="Unplaced"/>
</dbReference>
<dbReference type="Pfam" id="PF00651">
    <property type="entry name" value="BTB"/>
    <property type="match status" value="1"/>
</dbReference>
<reference evidence="3" key="1">
    <citation type="submission" date="2022-11" db="UniProtKB">
        <authorList>
            <consortium name="WormBaseParasite"/>
        </authorList>
    </citation>
    <scope>IDENTIFICATION</scope>
</reference>
<dbReference type="SMART" id="SM00225">
    <property type="entry name" value="BTB"/>
    <property type="match status" value="1"/>
</dbReference>
<evidence type="ECO:0000313" key="3">
    <source>
        <dbReference type="WBParaSite" id="PSU_v2.g6291.t1"/>
    </source>
</evidence>
<dbReference type="CDD" id="cd00121">
    <property type="entry name" value="MATH"/>
    <property type="match status" value="1"/>
</dbReference>
<keyword evidence="2" id="KW-1185">Reference proteome</keyword>
<dbReference type="PROSITE" id="PS50097">
    <property type="entry name" value="BTB"/>
    <property type="match status" value="1"/>
</dbReference>
<proteinExistence type="predicted"/>
<evidence type="ECO:0000259" key="1">
    <source>
        <dbReference type="PROSITE" id="PS50097"/>
    </source>
</evidence>
<dbReference type="InterPro" id="IPR002083">
    <property type="entry name" value="MATH/TRAF_dom"/>
</dbReference>
<dbReference type="AlphaFoldDB" id="A0A914Z0N3"/>
<feature type="domain" description="BTB" evidence="1">
    <location>
        <begin position="170"/>
        <end position="237"/>
    </location>
</feature>
<organism evidence="2 3">
    <name type="scientific">Panagrolaimus superbus</name>
    <dbReference type="NCBI Taxonomy" id="310955"/>
    <lineage>
        <taxon>Eukaryota</taxon>
        <taxon>Metazoa</taxon>
        <taxon>Ecdysozoa</taxon>
        <taxon>Nematoda</taxon>
        <taxon>Chromadorea</taxon>
        <taxon>Rhabditida</taxon>
        <taxon>Tylenchina</taxon>
        <taxon>Panagrolaimomorpha</taxon>
        <taxon>Panagrolaimoidea</taxon>
        <taxon>Panagrolaimidae</taxon>
        <taxon>Panagrolaimus</taxon>
    </lineage>
</organism>
<dbReference type="WBParaSite" id="PSU_v2.g6291.t1">
    <property type="protein sequence ID" value="PSU_v2.g6291.t1"/>
    <property type="gene ID" value="PSU_v2.g6291"/>
</dbReference>
<protein>
    <submittedName>
        <fullName evidence="3">BTB domain-containing protein</fullName>
    </submittedName>
</protein>
<evidence type="ECO:0000313" key="2">
    <source>
        <dbReference type="Proteomes" id="UP000887577"/>
    </source>
</evidence>
<dbReference type="InterPro" id="IPR000210">
    <property type="entry name" value="BTB/POZ_dom"/>
</dbReference>
<sequence length="330" mass="37542">MENALNTKLRCPIAIKWPIAENRLKALKDKPGEVLSSIFFNACNIPGLQYYIKIYPNENKETLAGQASIFLHLKYNDKLKIEANLEVKIESANYSFKYNRVAENLYLLGGRCCTTEELFDPENRFIVDGKMIIQIEGSLMVEKEMPKKGETFGDNRDALCLGLWNQEENKDIIITADGKEVTAHKLVLATRSPVFAAMFQSGMKEAKENKVEIKDFSFDIVQAAVKLFYHHSLVTDIKLDDKMKLLSFFDKYEIHSLKNDLEAYLISGINESNVCCLANTALNSNSRKLKEKCVEFLHHCLKASKPICDFDLLDKDFALNLLKNAFCQVA</sequence>
<dbReference type="SUPFAM" id="SSF49599">
    <property type="entry name" value="TRAF domain-like"/>
    <property type="match status" value="1"/>
</dbReference>
<accession>A0A914Z0N3</accession>
<dbReference type="InterPro" id="IPR011333">
    <property type="entry name" value="SKP1/BTB/POZ_sf"/>
</dbReference>
<dbReference type="CDD" id="cd18186">
    <property type="entry name" value="BTB_POZ_ZBTB_KLHL-like"/>
    <property type="match status" value="1"/>
</dbReference>
<dbReference type="SUPFAM" id="SSF54695">
    <property type="entry name" value="POZ domain"/>
    <property type="match status" value="1"/>
</dbReference>
<dbReference type="Gene3D" id="2.60.210.10">
    <property type="entry name" value="Apoptosis, Tumor Necrosis Factor Receptor Associated Protein 2, Chain A"/>
    <property type="match status" value="1"/>
</dbReference>
<dbReference type="PANTHER" id="PTHR24413">
    <property type="entry name" value="SPECKLE-TYPE POZ PROTEIN"/>
    <property type="match status" value="1"/>
</dbReference>
<dbReference type="GO" id="GO:0030163">
    <property type="term" value="P:protein catabolic process"/>
    <property type="evidence" value="ECO:0007669"/>
    <property type="project" value="UniProtKB-ARBA"/>
</dbReference>
<dbReference type="Gene3D" id="3.30.710.10">
    <property type="entry name" value="Potassium Channel Kv1.1, Chain A"/>
    <property type="match status" value="1"/>
</dbReference>
<name>A0A914Z0N3_9BILA</name>
<dbReference type="InterPro" id="IPR008974">
    <property type="entry name" value="TRAF-like"/>
</dbReference>